<name>A0AAD5GEG4_AMBAR</name>
<accession>A0AAD5GEG4</accession>
<dbReference type="Proteomes" id="UP001206925">
    <property type="component" value="Unassembled WGS sequence"/>
</dbReference>
<evidence type="ECO:0000313" key="2">
    <source>
        <dbReference type="Proteomes" id="UP001206925"/>
    </source>
</evidence>
<gene>
    <name evidence="1" type="ORF">M8C21_024956</name>
</gene>
<keyword evidence="2" id="KW-1185">Reference proteome</keyword>
<dbReference type="EMBL" id="JAMZMK010008635">
    <property type="protein sequence ID" value="KAI7739332.1"/>
    <property type="molecule type" value="Genomic_DNA"/>
</dbReference>
<reference evidence="1" key="1">
    <citation type="submission" date="2022-06" db="EMBL/GenBank/DDBJ databases">
        <title>Uncovering the hologenomic basis of an extraordinary plant invasion.</title>
        <authorList>
            <person name="Bieker V.C."/>
            <person name="Martin M.D."/>
            <person name="Gilbert T."/>
            <person name="Hodgins K."/>
            <person name="Battlay P."/>
            <person name="Petersen B."/>
            <person name="Wilson J."/>
        </authorList>
    </citation>
    <scope>NUCLEOTIDE SEQUENCE</scope>
    <source>
        <strain evidence="1">AA19_3_7</strain>
        <tissue evidence="1">Leaf</tissue>
    </source>
</reference>
<evidence type="ECO:0000313" key="1">
    <source>
        <dbReference type="EMBL" id="KAI7739332.1"/>
    </source>
</evidence>
<comment type="caution">
    <text evidence="1">The sequence shown here is derived from an EMBL/GenBank/DDBJ whole genome shotgun (WGS) entry which is preliminary data.</text>
</comment>
<organism evidence="1 2">
    <name type="scientific">Ambrosia artemisiifolia</name>
    <name type="common">Common ragweed</name>
    <dbReference type="NCBI Taxonomy" id="4212"/>
    <lineage>
        <taxon>Eukaryota</taxon>
        <taxon>Viridiplantae</taxon>
        <taxon>Streptophyta</taxon>
        <taxon>Embryophyta</taxon>
        <taxon>Tracheophyta</taxon>
        <taxon>Spermatophyta</taxon>
        <taxon>Magnoliopsida</taxon>
        <taxon>eudicotyledons</taxon>
        <taxon>Gunneridae</taxon>
        <taxon>Pentapetalae</taxon>
        <taxon>asterids</taxon>
        <taxon>campanulids</taxon>
        <taxon>Asterales</taxon>
        <taxon>Asteraceae</taxon>
        <taxon>Asteroideae</taxon>
        <taxon>Heliantheae alliance</taxon>
        <taxon>Heliantheae</taxon>
        <taxon>Ambrosia</taxon>
    </lineage>
</organism>
<proteinExistence type="predicted"/>
<protein>
    <submittedName>
        <fullName evidence="1">Uncharacterized protein</fullName>
    </submittedName>
</protein>
<dbReference type="AlphaFoldDB" id="A0AAD5GEG4"/>
<sequence length="109" mass="12357">MVRTEKYGHYLYTTIETYYHFIFSPSIAITLINQPPLNPPSTPTSAITSIHQTFHQPFTRCNANPFIVASVKPFCLCCCFSVSGSQIPFTRKQRQTVAVVCRLGLREAR</sequence>